<name>A0ABP0X1H2_9BRYO</name>
<keyword evidence="2" id="KW-1185">Reference proteome</keyword>
<protein>
    <submittedName>
        <fullName evidence="1">Uncharacterized protein</fullName>
    </submittedName>
</protein>
<proteinExistence type="predicted"/>
<dbReference type="Proteomes" id="UP001497444">
    <property type="component" value="Chromosome 4"/>
</dbReference>
<evidence type="ECO:0000313" key="1">
    <source>
        <dbReference type="EMBL" id="CAK9272507.1"/>
    </source>
</evidence>
<gene>
    <name evidence="1" type="ORF">CSSPJE1EN1_LOCUS17985</name>
</gene>
<reference evidence="1" key="1">
    <citation type="submission" date="2024-02" db="EMBL/GenBank/DDBJ databases">
        <authorList>
            <consortium name="ELIXIR-Norway"/>
            <consortium name="Elixir Norway"/>
        </authorList>
    </citation>
    <scope>NUCLEOTIDE SEQUENCE</scope>
</reference>
<sequence length="194" mass="21893">MCLGFASVQELQVHGAWSSPFSAAEWKKNSTRCQGTEAAGVVATAARILAPHHARQQLLQSVARPTVVRKAQLDEEEKAVASRDHGAGKKMIVEKLWENLFANPLQWWDHRLDKVKFKGFLSKDFSIICGKGNVRYPDFKHKETQEALWLDGKFKQYWVDAELAGLPPGSLQSNVFHGIQCLQNLLRLGKMIRQ</sequence>
<organism evidence="1 2">
    <name type="scientific">Sphagnum jensenii</name>
    <dbReference type="NCBI Taxonomy" id="128206"/>
    <lineage>
        <taxon>Eukaryota</taxon>
        <taxon>Viridiplantae</taxon>
        <taxon>Streptophyta</taxon>
        <taxon>Embryophyta</taxon>
        <taxon>Bryophyta</taxon>
        <taxon>Sphagnophytina</taxon>
        <taxon>Sphagnopsida</taxon>
        <taxon>Sphagnales</taxon>
        <taxon>Sphagnaceae</taxon>
        <taxon>Sphagnum</taxon>
    </lineage>
</organism>
<evidence type="ECO:0000313" key="2">
    <source>
        <dbReference type="Proteomes" id="UP001497444"/>
    </source>
</evidence>
<accession>A0ABP0X1H2</accession>
<dbReference type="EMBL" id="OZ020099">
    <property type="protein sequence ID" value="CAK9272507.1"/>
    <property type="molecule type" value="Genomic_DNA"/>
</dbReference>